<dbReference type="Gene3D" id="3.30.70.580">
    <property type="entry name" value="Pseudouridine synthase I, catalytic domain, N-terminal subdomain"/>
    <property type="match status" value="1"/>
</dbReference>
<organism evidence="4">
    <name type="scientific">Cladocopium goreaui</name>
    <dbReference type="NCBI Taxonomy" id="2562237"/>
    <lineage>
        <taxon>Eukaryota</taxon>
        <taxon>Sar</taxon>
        <taxon>Alveolata</taxon>
        <taxon>Dinophyceae</taxon>
        <taxon>Suessiales</taxon>
        <taxon>Symbiodiniaceae</taxon>
        <taxon>Cladocopium</taxon>
    </lineage>
</organism>
<evidence type="ECO:0000313" key="6">
    <source>
        <dbReference type="Proteomes" id="UP001152797"/>
    </source>
</evidence>
<dbReference type="SUPFAM" id="SSF55174">
    <property type="entry name" value="Alpha-L RNA-binding motif"/>
    <property type="match status" value="1"/>
</dbReference>
<dbReference type="PANTHER" id="PTHR47683">
    <property type="entry name" value="PSEUDOURIDINE SYNTHASE FAMILY PROTEIN-RELATED"/>
    <property type="match status" value="1"/>
</dbReference>
<keyword evidence="6" id="KW-1185">Reference proteome</keyword>
<proteinExistence type="predicted"/>
<dbReference type="InterPro" id="IPR050343">
    <property type="entry name" value="RsuA_PseudoU_synthase"/>
</dbReference>
<keyword evidence="1" id="KW-0413">Isomerase</keyword>
<evidence type="ECO:0000313" key="5">
    <source>
        <dbReference type="EMBL" id="CAL1173815.1"/>
    </source>
</evidence>
<keyword evidence="2" id="KW-0694">RNA-binding</keyword>
<feature type="domain" description="RNA-binding S4" evidence="3">
    <location>
        <begin position="15"/>
        <end position="74"/>
    </location>
</feature>
<dbReference type="Gene3D" id="3.10.290.10">
    <property type="entry name" value="RNA-binding S4 domain"/>
    <property type="match status" value="1"/>
</dbReference>
<dbReference type="EMBL" id="CAMXCT010006811">
    <property type="protein sequence ID" value="CAI4020440.1"/>
    <property type="molecule type" value="Genomic_DNA"/>
</dbReference>
<comment type="caution">
    <text evidence="4">The sequence shown here is derived from an EMBL/GenBank/DDBJ whole genome shotgun (WGS) entry which is preliminary data.</text>
</comment>
<reference evidence="5" key="2">
    <citation type="submission" date="2024-04" db="EMBL/GenBank/DDBJ databases">
        <authorList>
            <person name="Chen Y."/>
            <person name="Shah S."/>
            <person name="Dougan E. K."/>
            <person name="Thang M."/>
            <person name="Chan C."/>
        </authorList>
    </citation>
    <scope>NUCLEOTIDE SEQUENCE [LARGE SCALE GENOMIC DNA]</scope>
</reference>
<evidence type="ECO:0000256" key="1">
    <source>
        <dbReference type="ARBA" id="ARBA00023235"/>
    </source>
</evidence>
<dbReference type="CDD" id="cd00165">
    <property type="entry name" value="S4"/>
    <property type="match status" value="1"/>
</dbReference>
<accession>A0A9P1M6K1</accession>
<protein>
    <recommendedName>
        <fullName evidence="3">RNA-binding S4 domain-containing protein</fullName>
    </recommendedName>
</protein>
<evidence type="ECO:0000313" key="4">
    <source>
        <dbReference type="EMBL" id="CAI4020440.1"/>
    </source>
</evidence>
<dbReference type="Gene3D" id="3.30.70.1560">
    <property type="entry name" value="Alpha-L RNA-binding motif"/>
    <property type="match status" value="1"/>
</dbReference>
<dbReference type="PANTHER" id="PTHR47683:SF3">
    <property type="entry name" value="RIBOSOMAL LARGE SUBUNIT PSEUDOURIDINE SYNTHASE B"/>
    <property type="match status" value="1"/>
</dbReference>
<dbReference type="PROSITE" id="PS50889">
    <property type="entry name" value="S4"/>
    <property type="match status" value="1"/>
</dbReference>
<dbReference type="InterPro" id="IPR002942">
    <property type="entry name" value="S4_RNA-bd"/>
</dbReference>
<gene>
    <name evidence="4" type="ORF">C1SCF055_LOCUS44856</name>
</gene>
<dbReference type="GO" id="GO:0003723">
    <property type="term" value="F:RNA binding"/>
    <property type="evidence" value="ECO:0007669"/>
    <property type="project" value="UniProtKB-KW"/>
</dbReference>
<dbReference type="EMBL" id="CAMXCT030006811">
    <property type="protein sequence ID" value="CAL4807752.1"/>
    <property type="molecule type" value="Genomic_DNA"/>
</dbReference>
<dbReference type="AlphaFoldDB" id="A0A9P1M6K1"/>
<dbReference type="SUPFAM" id="SSF55120">
    <property type="entry name" value="Pseudouridine synthase"/>
    <property type="match status" value="1"/>
</dbReference>
<dbReference type="SMART" id="SM00363">
    <property type="entry name" value="S4"/>
    <property type="match status" value="1"/>
</dbReference>
<name>A0A9P1M6K1_9DINO</name>
<dbReference type="InterPro" id="IPR020094">
    <property type="entry name" value="TruA/RsuA/RluB/E/F_N"/>
</dbReference>
<dbReference type="GO" id="GO:0009982">
    <property type="term" value="F:pseudouridine synthase activity"/>
    <property type="evidence" value="ECO:0007669"/>
    <property type="project" value="InterPro"/>
</dbReference>
<reference evidence="4" key="1">
    <citation type="submission" date="2022-10" db="EMBL/GenBank/DDBJ databases">
        <authorList>
            <person name="Chen Y."/>
            <person name="Dougan E. K."/>
            <person name="Chan C."/>
            <person name="Rhodes N."/>
            <person name="Thang M."/>
        </authorList>
    </citation>
    <scope>NUCLEOTIDE SEQUENCE</scope>
</reference>
<dbReference type="InterPro" id="IPR020103">
    <property type="entry name" value="PsdUridine_synth_cat_dom_sf"/>
</dbReference>
<dbReference type="InterPro" id="IPR036986">
    <property type="entry name" value="S4_RNA-bd_sf"/>
</dbReference>
<evidence type="ECO:0000256" key="2">
    <source>
        <dbReference type="PROSITE-ProRule" id="PRU00182"/>
    </source>
</evidence>
<dbReference type="InterPro" id="IPR042092">
    <property type="entry name" value="PsdUridine_s_RsuA/RluB/E/F_cat"/>
</dbReference>
<dbReference type="EMBL" id="CAMXCT020006811">
    <property type="protein sequence ID" value="CAL1173815.1"/>
    <property type="molecule type" value="Genomic_DNA"/>
</dbReference>
<dbReference type="GO" id="GO:0001522">
    <property type="term" value="P:pseudouridine synthesis"/>
    <property type="evidence" value="ECO:0007669"/>
    <property type="project" value="InterPro"/>
</dbReference>
<sequence>MAAKKQMQMLVTRFERLSRRISLAGLLSNHQATEAIAQGRVQVDGTVAASNFKVFQEAYVTLDGVNVPPPEPEPKLWAMFKPRKVLCENLEREDTKTLRSRMRRWYDKEADRVGKAASAGLEEESLKDRHWVIVTGLAYAHDGLVLLTNDGIFAETLSSAEANVLSAFDCKIQGDPPVDLLHQWRTGARAAGVNYGRVFCSVKKRTGATFRLRVRYVESPERPIDMLLDAHRMRIQTVRRYSFGPYIVTDIPADKVVRIPIHKSLRHLIPVADMRQTLVPLHGAMMEDGHSRKPRLENSAVEMEVVFESQPVHGYLEALLFEGQPLEGELLFEGQPLEGEQTLLEFLGPTLGDAPRRFTAVVVPVDFRPKPGSYDARLAVDAETGRRVTLGGERTLPGGPGHMYPAAIGAAFKPGLAQYFEAGSRILATEKKSMCWVRSGHVQPQDGLGELVSFRMGVCRSFPDTYLGKNADAASFWFDDGDAYTEGERFHAGGLEMNVPMIQDDLVGVLVDLRSPESFSLEFVLNQALDQTVACPMSMWKASLSIPA</sequence>
<dbReference type="OrthoDB" id="440619at2759"/>
<evidence type="ECO:0000259" key="3">
    <source>
        <dbReference type="SMART" id="SM00363"/>
    </source>
</evidence>
<dbReference type="Proteomes" id="UP001152797">
    <property type="component" value="Unassembled WGS sequence"/>
</dbReference>